<dbReference type="OrthoDB" id="2617623at2"/>
<evidence type="ECO:0000313" key="1">
    <source>
        <dbReference type="EMBL" id="OOM74000.1"/>
    </source>
</evidence>
<dbReference type="AlphaFoldDB" id="A0A1S8T885"/>
<reference evidence="1 2" key="1">
    <citation type="submission" date="2016-05" db="EMBL/GenBank/DDBJ databases">
        <title>Microbial solvent formation.</title>
        <authorList>
            <person name="Poehlein A."/>
            <person name="Montoya Solano J.D."/>
            <person name="Flitsch S."/>
            <person name="Krabben P."/>
            <person name="Duerre P."/>
            <person name="Daniel R."/>
        </authorList>
    </citation>
    <scope>NUCLEOTIDE SEQUENCE [LARGE SCALE GENOMIC DNA]</scope>
    <source>
        <strain evidence="1 2">DSM 2619</strain>
    </source>
</reference>
<protein>
    <submittedName>
        <fullName evidence="1">Uncharacterized protein</fullName>
    </submittedName>
</protein>
<evidence type="ECO:0000313" key="2">
    <source>
        <dbReference type="Proteomes" id="UP000190890"/>
    </source>
</evidence>
<dbReference type="Proteomes" id="UP000190890">
    <property type="component" value="Unassembled WGS sequence"/>
</dbReference>
<keyword evidence="2" id="KW-1185">Reference proteome</keyword>
<organism evidence="1 2">
    <name type="scientific">Clostridium puniceum</name>
    <dbReference type="NCBI Taxonomy" id="29367"/>
    <lineage>
        <taxon>Bacteria</taxon>
        <taxon>Bacillati</taxon>
        <taxon>Bacillota</taxon>
        <taxon>Clostridia</taxon>
        <taxon>Eubacteriales</taxon>
        <taxon>Clostridiaceae</taxon>
        <taxon>Clostridium</taxon>
    </lineage>
</organism>
<name>A0A1S8T885_9CLOT</name>
<dbReference type="RefSeq" id="WP_077849185.1">
    <property type="nucleotide sequence ID" value="NZ_LZZM01000206.1"/>
</dbReference>
<dbReference type="Pfam" id="PF21822">
    <property type="entry name" value="Phage_TAC_15"/>
    <property type="match status" value="1"/>
</dbReference>
<dbReference type="STRING" id="29367.CLPUN_42380"/>
<sequence length="153" mass="17479">MDKPILYKDIEVDGRKFRLNKLDARTGSYMSVKLMGILTPLFENVDLSNLKDIKLNDLNIAKMTKTLFKMPEEDFRFVQDNCLQLVKELLPAGPQKVLDEYGKWGVLDIEFDTGLVMNLTIQSLVFNVTGFFKESLLSSLINRATTILQNSKI</sequence>
<proteinExistence type="predicted"/>
<comment type="caution">
    <text evidence="1">The sequence shown here is derived from an EMBL/GenBank/DDBJ whole genome shotgun (WGS) entry which is preliminary data.</text>
</comment>
<dbReference type="EMBL" id="LZZM01000206">
    <property type="protein sequence ID" value="OOM74000.1"/>
    <property type="molecule type" value="Genomic_DNA"/>
</dbReference>
<accession>A0A1S8T885</accession>
<gene>
    <name evidence="1" type="ORF">CLPUN_42380</name>
</gene>
<dbReference type="InterPro" id="IPR049156">
    <property type="entry name" value="Phage_chap_TAC_15-like"/>
</dbReference>